<organism evidence="2 3">
    <name type="scientific">Prunus dulcis</name>
    <name type="common">Almond</name>
    <name type="synonym">Amygdalus dulcis</name>
    <dbReference type="NCBI Taxonomy" id="3755"/>
    <lineage>
        <taxon>Eukaryota</taxon>
        <taxon>Viridiplantae</taxon>
        <taxon>Streptophyta</taxon>
        <taxon>Embryophyta</taxon>
        <taxon>Tracheophyta</taxon>
        <taxon>Spermatophyta</taxon>
        <taxon>Magnoliopsida</taxon>
        <taxon>eudicotyledons</taxon>
        <taxon>Gunneridae</taxon>
        <taxon>Pentapetalae</taxon>
        <taxon>rosids</taxon>
        <taxon>fabids</taxon>
        <taxon>Rosales</taxon>
        <taxon>Rosaceae</taxon>
        <taxon>Amygdaloideae</taxon>
        <taxon>Amygdaleae</taxon>
        <taxon>Prunus</taxon>
    </lineage>
</organism>
<gene>
    <name evidence="2" type="ORF">ALMOND_2B019283</name>
</gene>
<evidence type="ECO:0000313" key="2">
    <source>
        <dbReference type="EMBL" id="VVA28244.1"/>
    </source>
</evidence>
<keyword evidence="1" id="KW-0539">Nucleus</keyword>
<sequence length="186" mass="22014">MKQLKNIAVYYSLRVEQFEAAWEYMVQHHGTRDHKWLQALFEEWKRWVPVYLKEIFLARMFPVQPSEVVSSYFEELLHKDTPLKEFLDKYDQVLQTHHQLEALVDLDSRNLSSMLKSRCHFELQLSKVYTNDNLRKFESEVEGMYSCFSTSKLNVGGLVVTYIVQEQTEVDPALKLMEIGERGETV</sequence>
<reference evidence="3" key="1">
    <citation type="journal article" date="2020" name="Plant J.">
        <title>Transposons played a major role in the diversification between the closely related almond and peach genomes: results from the almond genome sequence.</title>
        <authorList>
            <person name="Alioto T."/>
            <person name="Alexiou K.G."/>
            <person name="Bardil A."/>
            <person name="Barteri F."/>
            <person name="Castanera R."/>
            <person name="Cruz F."/>
            <person name="Dhingra A."/>
            <person name="Duval H."/>
            <person name="Fernandez I Marti A."/>
            <person name="Frias L."/>
            <person name="Galan B."/>
            <person name="Garcia J.L."/>
            <person name="Howad W."/>
            <person name="Gomez-Garrido J."/>
            <person name="Gut M."/>
            <person name="Julca I."/>
            <person name="Morata J."/>
            <person name="Puigdomenech P."/>
            <person name="Ribeca P."/>
            <person name="Rubio Cabetas M.J."/>
            <person name="Vlasova A."/>
            <person name="Wirthensohn M."/>
            <person name="Garcia-Mas J."/>
            <person name="Gabaldon T."/>
            <person name="Casacuberta J.M."/>
            <person name="Arus P."/>
        </authorList>
    </citation>
    <scope>NUCLEOTIDE SEQUENCE [LARGE SCALE GENOMIC DNA]</scope>
    <source>
        <strain evidence="3">cv. Texas</strain>
    </source>
</reference>
<evidence type="ECO:0000313" key="3">
    <source>
        <dbReference type="Proteomes" id="UP000327085"/>
    </source>
</evidence>
<keyword evidence="1" id="KW-0862">Zinc</keyword>
<keyword evidence="1" id="KW-0863">Zinc-finger</keyword>
<dbReference type="InterPro" id="IPR031052">
    <property type="entry name" value="FHY3/FAR1"/>
</dbReference>
<dbReference type="OMA" id="YKSTHID"/>
<dbReference type="Gramene" id="VVA28244">
    <property type="protein sequence ID" value="VVA28244"/>
    <property type="gene ID" value="Prudul26B019283"/>
</dbReference>
<dbReference type="GO" id="GO:0005634">
    <property type="term" value="C:nucleus"/>
    <property type="evidence" value="ECO:0007669"/>
    <property type="project" value="UniProtKB-SubCell"/>
</dbReference>
<dbReference type="GO" id="GO:0008270">
    <property type="term" value="F:zinc ion binding"/>
    <property type="evidence" value="ECO:0007669"/>
    <property type="project" value="UniProtKB-UniRule"/>
</dbReference>
<dbReference type="InParanoid" id="A0A5E4FJ89"/>
<dbReference type="EMBL" id="CABIKO010000137">
    <property type="protein sequence ID" value="VVA28244.1"/>
    <property type="molecule type" value="Genomic_DNA"/>
</dbReference>
<keyword evidence="1" id="KW-0479">Metal-binding</keyword>
<comment type="subcellular location">
    <subcellularLocation>
        <location evidence="1">Nucleus</location>
    </subcellularLocation>
</comment>
<accession>A0A5E4FJ89</accession>
<evidence type="ECO:0000256" key="1">
    <source>
        <dbReference type="RuleBase" id="RU367018"/>
    </source>
</evidence>
<dbReference type="Proteomes" id="UP000327085">
    <property type="component" value="Chromosome 2"/>
</dbReference>
<dbReference type="PANTHER" id="PTHR31669:SF236">
    <property type="entry name" value="PROTEIN FAR1-RELATED SEQUENCE"/>
    <property type="match status" value="1"/>
</dbReference>
<proteinExistence type="inferred from homology"/>
<dbReference type="PANTHER" id="PTHR31669">
    <property type="entry name" value="PROTEIN FAR1-RELATED SEQUENCE 10-RELATED"/>
    <property type="match status" value="1"/>
</dbReference>
<dbReference type="GO" id="GO:0006355">
    <property type="term" value="P:regulation of DNA-templated transcription"/>
    <property type="evidence" value="ECO:0007669"/>
    <property type="project" value="UniProtKB-UniRule"/>
</dbReference>
<dbReference type="AlphaFoldDB" id="A0A5E4FJ89"/>
<comment type="function">
    <text evidence="1">Putative transcription activator involved in regulating light control of development.</text>
</comment>
<name>A0A5E4FJ89_PRUDU</name>
<protein>
    <recommendedName>
        <fullName evidence="1">Protein FAR1-RELATED SEQUENCE</fullName>
    </recommendedName>
</protein>
<comment type="similarity">
    <text evidence="1">Belongs to the FHY3/FAR1 family.</text>
</comment>